<dbReference type="Gene3D" id="2.60.120.1130">
    <property type="match status" value="1"/>
</dbReference>
<feature type="signal peptide" evidence="1">
    <location>
        <begin position="1"/>
        <end position="20"/>
    </location>
</feature>
<evidence type="ECO:0000313" key="4">
    <source>
        <dbReference type="Proteomes" id="UP000282759"/>
    </source>
</evidence>
<gene>
    <name evidence="3" type="ORF">EOD41_03985</name>
</gene>
<dbReference type="Proteomes" id="UP000282759">
    <property type="component" value="Unassembled WGS sequence"/>
</dbReference>
<keyword evidence="4" id="KW-1185">Reference proteome</keyword>
<accession>A0A437MZL6</accession>
<dbReference type="Gene3D" id="2.60.40.3140">
    <property type="match status" value="1"/>
</dbReference>
<dbReference type="RefSeq" id="WP_127703467.1">
    <property type="nucleotide sequence ID" value="NZ_SACK01000001.1"/>
</dbReference>
<dbReference type="InterPro" id="IPR024618">
    <property type="entry name" value="DUF3857"/>
</dbReference>
<dbReference type="OrthoDB" id="98874at2"/>
<evidence type="ECO:0000259" key="2">
    <source>
        <dbReference type="Pfam" id="PF12969"/>
    </source>
</evidence>
<comment type="caution">
    <text evidence="3">The sequence shown here is derived from an EMBL/GenBank/DDBJ whole genome shotgun (WGS) entry which is preliminary data.</text>
</comment>
<proteinExistence type="predicted"/>
<reference evidence="3 4" key="1">
    <citation type="submission" date="2019-01" db="EMBL/GenBank/DDBJ databases">
        <authorList>
            <person name="Chen W.-M."/>
        </authorList>
    </citation>
    <scope>NUCLEOTIDE SEQUENCE [LARGE SCALE GENOMIC DNA]</scope>
    <source>
        <strain evidence="3 4">YBJ-36</strain>
    </source>
</reference>
<dbReference type="AlphaFoldDB" id="A0A437MZL6"/>
<dbReference type="Gene3D" id="3.10.620.30">
    <property type="match status" value="1"/>
</dbReference>
<evidence type="ECO:0000256" key="1">
    <source>
        <dbReference type="SAM" id="SignalP"/>
    </source>
</evidence>
<feature type="domain" description="DUF3857" evidence="2">
    <location>
        <begin position="89"/>
        <end position="222"/>
    </location>
</feature>
<keyword evidence="1" id="KW-0732">Signal</keyword>
<dbReference type="EMBL" id="SACK01000001">
    <property type="protein sequence ID" value="RVU03102.1"/>
    <property type="molecule type" value="Genomic_DNA"/>
</dbReference>
<protein>
    <submittedName>
        <fullName evidence="3">DUF3857 domain-containing protein</fullName>
    </submittedName>
</protein>
<organism evidence="3 4">
    <name type="scientific">Mucilaginibacter limnophilus</name>
    <dbReference type="NCBI Taxonomy" id="1932778"/>
    <lineage>
        <taxon>Bacteria</taxon>
        <taxon>Pseudomonadati</taxon>
        <taxon>Bacteroidota</taxon>
        <taxon>Sphingobacteriia</taxon>
        <taxon>Sphingobacteriales</taxon>
        <taxon>Sphingobacteriaceae</taxon>
        <taxon>Mucilaginibacter</taxon>
    </lineage>
</organism>
<name>A0A437MZL6_9SPHI</name>
<dbReference type="Pfam" id="PF12969">
    <property type="entry name" value="DUF3857"/>
    <property type="match status" value="1"/>
</dbReference>
<sequence>MKFIIAIFIFCTFGVVTSFAQRQPENLTYQVNTSFSSSSFFKPDFPEGSVSPQEINMQSYAGDTSAVALVLNENGKAFFISNTANPPIQFEYHVRIKILKDKGLSYGEIEIPLYNRDKGSYERLREVKAATFYKDESGAVKKATLTDDMIKTIKLDEHNTVVRFTMPALKKGCVIDYKYITETPYINNFKTWKFQWLIPKVQSVFNVSIPQIFGYEVAMKGTLKLDSNAVQQEKKCYYYNNNVSDCLDAVYIMKNIPALHVEPFMPGLKNYASALYFQLTDMTAIPNFADRNYGVHLNIGKDWNELEKYLKTHDELGEQLKKKDVLKNEMAKVLQGKTDAEDKAKTIYKFIQNAIKWNGVRSIFSPAGIKKAYERHTGNSADINLALISALSTAGIKAEAVVMSSHENGLITRDIPSLNDFDYLIARVTINNKQYFADATDISLAFSQLPERAINVNKVWLINMAGSNVWIDAPTTDNGNDDIDISLLLQPDGRLKGTITITATGYAAYVHRHSIKQFATQHEYLNMLEKSRMVTITNADITNSDNVELPFKATYQIEAKLPDDNKIDLGQIIPKETPPDFKQQSRVYPIDMTNTPQTSYKIVFDTGDNYVIKKAPQDVSETLPGEGGKLSTVVKNEGNKFVLQQSILINKNLFSPKEYQDIKHFFDKALTSGNLTVIIGKKI</sequence>
<evidence type="ECO:0000313" key="3">
    <source>
        <dbReference type="EMBL" id="RVU03102.1"/>
    </source>
</evidence>
<feature type="chain" id="PRO_5019417781" evidence="1">
    <location>
        <begin position="21"/>
        <end position="683"/>
    </location>
</feature>